<dbReference type="InterPro" id="IPR008278">
    <property type="entry name" value="4-PPantetheinyl_Trfase_dom"/>
</dbReference>
<dbReference type="EMBL" id="VLTN01000002">
    <property type="protein sequence ID" value="KAA0157276.1"/>
    <property type="molecule type" value="Genomic_DNA"/>
</dbReference>
<dbReference type="GO" id="GO:0019878">
    <property type="term" value="P:lysine biosynthetic process via aminoadipic acid"/>
    <property type="evidence" value="ECO:0007669"/>
    <property type="project" value="TreeGrafter"/>
</dbReference>
<evidence type="ECO:0000256" key="2">
    <source>
        <dbReference type="ARBA" id="ARBA00022679"/>
    </source>
</evidence>
<evidence type="ECO:0000259" key="3">
    <source>
        <dbReference type="Pfam" id="PF01648"/>
    </source>
</evidence>
<reference evidence="5 6" key="1">
    <citation type="submission" date="2019-07" db="EMBL/GenBank/DDBJ databases">
        <title>Genomes of Cafeteria roenbergensis.</title>
        <authorList>
            <person name="Fischer M.G."/>
            <person name="Hackl T."/>
            <person name="Roman M."/>
        </authorList>
    </citation>
    <scope>NUCLEOTIDE SEQUENCE [LARGE SCALE GENOMIC DNA]</scope>
    <source>
        <strain evidence="5 6">BVI</strain>
    </source>
</reference>
<keyword evidence="2" id="KW-0808">Transferase</keyword>
<dbReference type="PANTHER" id="PTHR12215:SF10">
    <property type="entry name" value="L-AMINOADIPATE-SEMIALDEHYDE DEHYDROGENASE-PHOSPHOPANTETHEINYL TRANSFERASE"/>
    <property type="match status" value="1"/>
</dbReference>
<keyword evidence="6" id="KW-1185">Reference proteome</keyword>
<protein>
    <recommendedName>
        <fullName evidence="1">holo-[acyl-carrier-protein] synthase</fullName>
        <ecNumber evidence="1">2.7.8.7</ecNumber>
    </recommendedName>
</protein>
<evidence type="ECO:0000313" key="6">
    <source>
        <dbReference type="Proteomes" id="UP000323011"/>
    </source>
</evidence>
<name>A0A5A8CW50_CAFRO</name>
<comment type="caution">
    <text evidence="5">The sequence shown here is derived from an EMBL/GenBank/DDBJ whole genome shotgun (WGS) entry which is preliminary data.</text>
</comment>
<gene>
    <name evidence="5" type="ORF">FNF29_00628</name>
</gene>
<proteinExistence type="predicted"/>
<dbReference type="PANTHER" id="PTHR12215">
    <property type="entry name" value="PHOSPHOPANTETHEINE TRANSFERASE"/>
    <property type="match status" value="1"/>
</dbReference>
<dbReference type="InterPro" id="IPR050559">
    <property type="entry name" value="P-Pant_transferase_sf"/>
</dbReference>
<dbReference type="GO" id="GO:0008897">
    <property type="term" value="F:holo-[acyl-carrier-protein] synthase activity"/>
    <property type="evidence" value="ECO:0007669"/>
    <property type="project" value="UniProtKB-EC"/>
</dbReference>
<dbReference type="GO" id="GO:0000287">
    <property type="term" value="F:magnesium ion binding"/>
    <property type="evidence" value="ECO:0007669"/>
    <property type="project" value="InterPro"/>
</dbReference>
<evidence type="ECO:0000313" key="5">
    <source>
        <dbReference type="EMBL" id="KAA0157276.1"/>
    </source>
</evidence>
<dbReference type="Proteomes" id="UP000323011">
    <property type="component" value="Unassembled WGS sequence"/>
</dbReference>
<dbReference type="Pfam" id="PF22624">
    <property type="entry name" value="AASDHPPT_N"/>
    <property type="match status" value="1"/>
</dbReference>
<dbReference type="Pfam" id="PF01648">
    <property type="entry name" value="ACPS"/>
    <property type="match status" value="1"/>
</dbReference>
<evidence type="ECO:0000256" key="1">
    <source>
        <dbReference type="ARBA" id="ARBA00013172"/>
    </source>
</evidence>
<sequence length="351" mass="36373">MADAASPPGVELRLALCAASSDEALLGALSASDRAWIGRLLRPEDRAHTAVSRTLVRRGLASAMKDEPDRLSAVPVGRTDSRKPFLAGPRALGMEAFNVNASHHGGVVGCASCSHALAGFDVMRFEPRPGVASDEAFFSIMDEYFTAAEFEAIRAGVEPSALEVSVDGVGRPTPDCSPALRSFYWHWVAKEAFVKCMGLGIVVPLGRIRVRFDGPRICDVAVEAEGAGVATKAPADMAATVVEVDGEPVAGWRAVPLLINGAFPAAVAAAALEAAAAPLADEEVWPRRPPRPREAEGAGAGASAAAGSAGALLGLASRWPRVELARVVVEAPVLREWAATGGVPGPRAPPA</sequence>
<dbReference type="GO" id="GO:0005829">
    <property type="term" value="C:cytosol"/>
    <property type="evidence" value="ECO:0007669"/>
    <property type="project" value="TreeGrafter"/>
</dbReference>
<organism evidence="5 6">
    <name type="scientific">Cafeteria roenbergensis</name>
    <name type="common">Marine flagellate</name>
    <dbReference type="NCBI Taxonomy" id="33653"/>
    <lineage>
        <taxon>Eukaryota</taxon>
        <taxon>Sar</taxon>
        <taxon>Stramenopiles</taxon>
        <taxon>Bigyra</taxon>
        <taxon>Opalozoa</taxon>
        <taxon>Bicosoecida</taxon>
        <taxon>Cafeteriaceae</taxon>
        <taxon>Cafeteria</taxon>
    </lineage>
</organism>
<dbReference type="AlphaFoldDB" id="A0A5A8CW50"/>
<accession>A0A5A8CW50</accession>
<feature type="domain" description="4'-phosphopantetheinyl transferase" evidence="3">
    <location>
        <begin position="119"/>
        <end position="213"/>
    </location>
</feature>
<feature type="domain" description="4'-phosphopantetheinyl transferase N-terminal" evidence="4">
    <location>
        <begin position="25"/>
        <end position="114"/>
    </location>
</feature>
<dbReference type="Gene3D" id="3.90.470.20">
    <property type="entry name" value="4'-phosphopantetheinyl transferase domain"/>
    <property type="match status" value="1"/>
</dbReference>
<dbReference type="InterPro" id="IPR055066">
    <property type="entry name" value="AASDHPPT_N"/>
</dbReference>
<evidence type="ECO:0000259" key="4">
    <source>
        <dbReference type="Pfam" id="PF22624"/>
    </source>
</evidence>
<dbReference type="EC" id="2.7.8.7" evidence="1"/>
<dbReference type="SUPFAM" id="SSF56214">
    <property type="entry name" value="4'-phosphopantetheinyl transferase"/>
    <property type="match status" value="2"/>
</dbReference>
<dbReference type="InterPro" id="IPR037143">
    <property type="entry name" value="4-PPantetheinyl_Trfase_dom_sf"/>
</dbReference>